<dbReference type="Gene3D" id="2.60.40.1120">
    <property type="entry name" value="Carboxypeptidase-like, regulatory domain"/>
    <property type="match status" value="4"/>
</dbReference>
<proteinExistence type="predicted"/>
<dbReference type="GO" id="GO:0030246">
    <property type="term" value="F:carbohydrate binding"/>
    <property type="evidence" value="ECO:0007669"/>
    <property type="project" value="InterPro"/>
</dbReference>
<accession>A0A3A8R5V5</accession>
<evidence type="ECO:0008006" key="5">
    <source>
        <dbReference type="Google" id="ProtNLM"/>
    </source>
</evidence>
<keyword evidence="2" id="KW-0812">Transmembrane</keyword>
<evidence type="ECO:0000256" key="2">
    <source>
        <dbReference type="SAM" id="Phobius"/>
    </source>
</evidence>
<organism evidence="3 4">
    <name type="scientific">Corallococcus interemptor</name>
    <dbReference type="NCBI Taxonomy" id="2316720"/>
    <lineage>
        <taxon>Bacteria</taxon>
        <taxon>Pseudomonadati</taxon>
        <taxon>Myxococcota</taxon>
        <taxon>Myxococcia</taxon>
        <taxon>Myxococcales</taxon>
        <taxon>Cystobacterineae</taxon>
        <taxon>Myxococcaceae</taxon>
        <taxon>Corallococcus</taxon>
    </lineage>
</organism>
<keyword evidence="4" id="KW-1185">Reference proteome</keyword>
<reference evidence="4" key="1">
    <citation type="submission" date="2018-09" db="EMBL/GenBank/DDBJ databases">
        <authorList>
            <person name="Livingstone P.G."/>
            <person name="Whitworth D.E."/>
        </authorList>
    </citation>
    <scope>NUCLEOTIDE SEQUENCE [LARGE SCALE GENOMIC DNA]</scope>
    <source>
        <strain evidence="4">AB047A</strain>
    </source>
</reference>
<sequence>MRSACALDRFPVRRKADVGACWNAIAPVDLTGPRLAVEGAEPLRPLLKKVLVEQAEELRDGASLVSALIRVILPVPSLTRKLARLSQPDEEGRGLGVLSGEFTLRVPEPVDVRVQPLDAKPVEHVVRLTADANEEAPVRRLFQADSVEVPQEHGGIMPKAPGDDFLKSCPTVGQVFCCLSPGAGSGRDLHAASGDTGSRCPKEAGARTAVMRKWLIGGVAVLVACGLVLFWALRSRGPAAPERTDAPVASNRTPSPGTAHPESVDGGLLPTQRAPSKVAGILDVEVLSGGKPSLETTVRLYAPGERASAWTLMDFGLTDAAGHVLLASGPGRYLVSVRAPGRAPMLRAVVRPLGESRTAVSIALEPAQSLTGRTVVRGTNEPLPLVEIALTAHGRELETWEHAEAPEEERVYATSDERGNFRIDGLAPGTYLLEARAPGYARVVLSRLRIPTDEPLTLALRLASVIEGFVVDSKGQPAADAEVQVGGNPSQVVTTGAQGGFSVEVEPGSHPLSARRGEESGSLDLPVLCVAGSTVRGVRIQLGPGAVLEGQVVEEAGGAPVADARIEATLSGMDAASGVAMSDAEGHFIVQGLAPGSYDAKVTALGYEPVIRRGLTLTQGERFPVDFKLSGTCAVEGHVRDRNGAPVAAAHITVHGWSEGMGMSASPIDARTDADGYYRVVGLAAGRLAISARRDGTMAGTLETVAVEANRTARMDFTLEGSGTIEGRVRAARDSLKEGRLGVTAVIADRFATTPLVRGDVSVSGEGVFRMTIPAGEYKVLLAERGRFIKGKEEQVRVEPGRTVQVEFTWEEPPAERAYRGVVLEPDGSPSPRAIITLTMADGLNLPMAMLPTDEEGRFAIPVSGMEDATSNGRLMLGARNGGRSCEPVPVTPEKEVVLRLKPAAFLRGRVVRKGEPVRGFTLTLQLQKGFLPEGKATGPLEFSGDRFELRDVPPEPVMLTARTLDGSVGEATASPGTGAVLEVDIPLKAPATVRGRVVSGPTKTPVSSAFISFENEPPSPNRASNAEGRFTLDGVRAGERILFISGGPSHGQRRLTLKLKEGEVLDLGDVALEVPTGSPTP</sequence>
<dbReference type="AlphaFoldDB" id="A0A3A8R5V5"/>
<keyword evidence="2" id="KW-0472">Membrane</keyword>
<dbReference type="SUPFAM" id="SSF49464">
    <property type="entry name" value="Carboxypeptidase regulatory domain-like"/>
    <property type="match status" value="3"/>
</dbReference>
<name>A0A3A8R5V5_9BACT</name>
<gene>
    <name evidence="3" type="ORF">D7X96_04255</name>
</gene>
<evidence type="ECO:0000313" key="3">
    <source>
        <dbReference type="EMBL" id="RKH72612.1"/>
    </source>
</evidence>
<comment type="caution">
    <text evidence="3">The sequence shown here is derived from an EMBL/GenBank/DDBJ whole genome shotgun (WGS) entry which is preliminary data.</text>
</comment>
<dbReference type="SUPFAM" id="SSF49452">
    <property type="entry name" value="Starch-binding domain-like"/>
    <property type="match status" value="2"/>
</dbReference>
<dbReference type="InterPro" id="IPR008969">
    <property type="entry name" value="CarboxyPept-like_regulatory"/>
</dbReference>
<keyword evidence="2" id="KW-1133">Transmembrane helix</keyword>
<feature type="region of interest" description="Disordered" evidence="1">
    <location>
        <begin position="239"/>
        <end position="270"/>
    </location>
</feature>
<dbReference type="EMBL" id="RAWM01000007">
    <property type="protein sequence ID" value="RKH72612.1"/>
    <property type="molecule type" value="Genomic_DNA"/>
</dbReference>
<dbReference type="Pfam" id="PF13620">
    <property type="entry name" value="CarboxypepD_reg"/>
    <property type="match status" value="3"/>
</dbReference>
<dbReference type="InterPro" id="IPR013784">
    <property type="entry name" value="Carb-bd-like_fold"/>
</dbReference>
<dbReference type="Proteomes" id="UP000282656">
    <property type="component" value="Unassembled WGS sequence"/>
</dbReference>
<evidence type="ECO:0000313" key="4">
    <source>
        <dbReference type="Proteomes" id="UP000282656"/>
    </source>
</evidence>
<feature type="transmembrane region" description="Helical" evidence="2">
    <location>
        <begin position="214"/>
        <end position="233"/>
    </location>
</feature>
<protein>
    <recommendedName>
        <fullName evidence="5">Carboxypeptidase regulatory-like domain-containing protein</fullName>
    </recommendedName>
</protein>
<evidence type="ECO:0000256" key="1">
    <source>
        <dbReference type="SAM" id="MobiDB-lite"/>
    </source>
</evidence>